<evidence type="ECO:0000313" key="17">
    <source>
        <dbReference type="Proteomes" id="UP000314986"/>
    </source>
</evidence>
<dbReference type="PANTHER" id="PTHR12958">
    <property type="entry name" value="FRIEND OF GATA2-RELATED"/>
    <property type="match status" value="1"/>
</dbReference>
<dbReference type="PROSITE" id="PS50157">
    <property type="entry name" value="ZINC_FINGER_C2H2_2"/>
    <property type="match status" value="4"/>
</dbReference>
<dbReference type="KEGG" id="cmk:103176017"/>
<evidence type="ECO:0000256" key="11">
    <source>
        <dbReference type="ARBA" id="ARBA00023242"/>
    </source>
</evidence>
<dbReference type="AlphaFoldDB" id="A0A4W3J070"/>
<reference evidence="17" key="3">
    <citation type="journal article" date="2014" name="Nature">
        <title>Elephant shark genome provides unique insights into gnathostome evolution.</title>
        <authorList>
            <consortium name="International Elephant Shark Genome Sequencing Consortium"/>
            <person name="Venkatesh B."/>
            <person name="Lee A.P."/>
            <person name="Ravi V."/>
            <person name="Maurya A.K."/>
            <person name="Lian M.M."/>
            <person name="Swann J.B."/>
            <person name="Ohta Y."/>
            <person name="Flajnik M.F."/>
            <person name="Sutoh Y."/>
            <person name="Kasahara M."/>
            <person name="Hoon S."/>
            <person name="Gangu V."/>
            <person name="Roy S.W."/>
            <person name="Irimia M."/>
            <person name="Korzh V."/>
            <person name="Kondrychyn I."/>
            <person name="Lim Z.W."/>
            <person name="Tay B.H."/>
            <person name="Tohari S."/>
            <person name="Kong K.W."/>
            <person name="Ho S."/>
            <person name="Lorente-Galdos B."/>
            <person name="Quilez J."/>
            <person name="Marques-Bonet T."/>
            <person name="Raney B.J."/>
            <person name="Ingham P.W."/>
            <person name="Tay A."/>
            <person name="Hillier L.W."/>
            <person name="Minx P."/>
            <person name="Boehm T."/>
            <person name="Wilson R.K."/>
            <person name="Brenner S."/>
            <person name="Warren W.C."/>
        </authorList>
    </citation>
    <scope>NUCLEOTIDE SEQUENCE [LARGE SCALE GENOMIC DNA]</scope>
</reference>
<dbReference type="Pfam" id="PF00096">
    <property type="entry name" value="zf-C2H2"/>
    <property type="match status" value="1"/>
</dbReference>
<organism evidence="16 17">
    <name type="scientific">Callorhinchus milii</name>
    <name type="common">Ghost shark</name>
    <dbReference type="NCBI Taxonomy" id="7868"/>
    <lineage>
        <taxon>Eukaryota</taxon>
        <taxon>Metazoa</taxon>
        <taxon>Chordata</taxon>
        <taxon>Craniata</taxon>
        <taxon>Vertebrata</taxon>
        <taxon>Chondrichthyes</taxon>
        <taxon>Holocephali</taxon>
        <taxon>Chimaeriformes</taxon>
        <taxon>Callorhinchidae</taxon>
        <taxon>Callorhinchus</taxon>
    </lineage>
</organism>
<feature type="domain" description="C2H2-type" evidence="14">
    <location>
        <begin position="301"/>
        <end position="330"/>
    </location>
</feature>
<dbReference type="Gene3D" id="3.30.160.60">
    <property type="entry name" value="Classic Zinc Finger"/>
    <property type="match status" value="3"/>
</dbReference>
<dbReference type="GO" id="GO:0003677">
    <property type="term" value="F:DNA binding"/>
    <property type="evidence" value="ECO:0007669"/>
    <property type="project" value="UniProtKB-KW"/>
</dbReference>
<dbReference type="InterPro" id="IPR059121">
    <property type="entry name" value="CCHC_ZFPM2-like"/>
</dbReference>
<dbReference type="GO" id="GO:0045944">
    <property type="term" value="P:positive regulation of transcription by RNA polymerase II"/>
    <property type="evidence" value="ECO:0007669"/>
    <property type="project" value="TreeGrafter"/>
</dbReference>
<evidence type="ECO:0000256" key="1">
    <source>
        <dbReference type="ARBA" id="ARBA00004123"/>
    </source>
</evidence>
<dbReference type="FunFam" id="3.30.160.60:FF:000828">
    <property type="entry name" value="Zinc finger protein, FOG family member 1"/>
    <property type="match status" value="1"/>
</dbReference>
<evidence type="ECO:0000256" key="5">
    <source>
        <dbReference type="ARBA" id="ARBA00022771"/>
    </source>
</evidence>
<feature type="domain" description="CCHC FOG-type" evidence="15">
    <location>
        <begin position="1211"/>
        <end position="1244"/>
    </location>
</feature>
<dbReference type="PANTHER" id="PTHR12958:SF4">
    <property type="entry name" value="ZINC FINGER PROTEIN ZFPM1"/>
    <property type="match status" value="1"/>
</dbReference>
<dbReference type="CDD" id="cd19215">
    <property type="entry name" value="PR-SET_ZFPM1"/>
    <property type="match status" value="1"/>
</dbReference>
<feature type="region of interest" description="Disordered" evidence="13">
    <location>
        <begin position="468"/>
        <end position="566"/>
    </location>
</feature>
<feature type="domain" description="C2H2-type" evidence="14">
    <location>
        <begin position="331"/>
        <end position="358"/>
    </location>
</feature>
<keyword evidence="5 12" id="KW-0863">Zinc-finger</keyword>
<evidence type="ECO:0000256" key="9">
    <source>
        <dbReference type="ARBA" id="ARBA00023159"/>
    </source>
</evidence>
<dbReference type="GO" id="GO:0000122">
    <property type="term" value="P:negative regulation of transcription by RNA polymerase II"/>
    <property type="evidence" value="ECO:0007669"/>
    <property type="project" value="TreeGrafter"/>
</dbReference>
<evidence type="ECO:0000256" key="13">
    <source>
        <dbReference type="SAM" id="MobiDB-lite"/>
    </source>
</evidence>
<dbReference type="OrthoDB" id="8742770at2759"/>
<dbReference type="InterPro" id="IPR034731">
    <property type="entry name" value="Znf_CCHC_FOG"/>
</dbReference>
<feature type="region of interest" description="Disordered" evidence="13">
    <location>
        <begin position="875"/>
        <end position="894"/>
    </location>
</feature>
<dbReference type="GO" id="GO:0003714">
    <property type="term" value="F:transcription corepressor activity"/>
    <property type="evidence" value="ECO:0007669"/>
    <property type="project" value="UniProtKB-ARBA"/>
</dbReference>
<dbReference type="GeneTree" id="ENSGT00530000063823"/>
<dbReference type="GO" id="GO:0008270">
    <property type="term" value="F:zinc ion binding"/>
    <property type="evidence" value="ECO:0007669"/>
    <property type="project" value="UniProtKB-KW"/>
</dbReference>
<feature type="compositionally biased region" description="Basic and acidic residues" evidence="13">
    <location>
        <begin position="709"/>
        <end position="724"/>
    </location>
</feature>
<feature type="region of interest" description="Disordered" evidence="13">
    <location>
        <begin position="1132"/>
        <end position="1191"/>
    </location>
</feature>
<keyword evidence="6" id="KW-0862">Zinc</keyword>
<feature type="compositionally biased region" description="Polar residues" evidence="13">
    <location>
        <begin position="726"/>
        <end position="744"/>
    </location>
</feature>
<evidence type="ECO:0000256" key="4">
    <source>
        <dbReference type="ARBA" id="ARBA00022737"/>
    </source>
</evidence>
<name>A0A4W3J070_CALMI</name>
<feature type="compositionally biased region" description="Low complexity" evidence="13">
    <location>
        <begin position="877"/>
        <end position="887"/>
    </location>
</feature>
<protein>
    <submittedName>
        <fullName evidence="16">Zinc finger protein, FOG family member 1</fullName>
    </submittedName>
</protein>
<feature type="domain" description="CCHC FOG-type" evidence="15">
    <location>
        <begin position="621"/>
        <end position="654"/>
    </location>
</feature>
<evidence type="ECO:0000256" key="6">
    <source>
        <dbReference type="ARBA" id="ARBA00022833"/>
    </source>
</evidence>
<dbReference type="OMA" id="DCGIWFR"/>
<dbReference type="FunFam" id="3.30.160.60:FF:000980">
    <property type="entry name" value="Zinc finger protein, FOG family member 1"/>
    <property type="match status" value="1"/>
</dbReference>
<feature type="compositionally biased region" description="Basic and acidic residues" evidence="13">
    <location>
        <begin position="31"/>
        <end position="44"/>
    </location>
</feature>
<keyword evidence="4" id="KW-0677">Repeat</keyword>
<reference evidence="17" key="1">
    <citation type="journal article" date="2006" name="Science">
        <title>Ancient noncoding elements conserved in the human genome.</title>
        <authorList>
            <person name="Venkatesh B."/>
            <person name="Kirkness E.F."/>
            <person name="Loh Y.H."/>
            <person name="Halpern A.L."/>
            <person name="Lee A.P."/>
            <person name="Johnson J."/>
            <person name="Dandona N."/>
            <person name="Viswanathan L.D."/>
            <person name="Tay A."/>
            <person name="Venter J.C."/>
            <person name="Strausberg R.L."/>
            <person name="Brenner S."/>
        </authorList>
    </citation>
    <scope>NUCLEOTIDE SEQUENCE [LARGE SCALE GENOMIC DNA]</scope>
</reference>
<feature type="domain" description="CCHC FOG-type" evidence="15">
    <location>
        <begin position="748"/>
        <end position="781"/>
    </location>
</feature>
<proteinExistence type="predicted"/>
<keyword evidence="11" id="KW-0539">Nucleus</keyword>
<dbReference type="PROSITE" id="PS00028">
    <property type="entry name" value="ZINC_FINGER_C2H2_1"/>
    <property type="match status" value="3"/>
</dbReference>
<dbReference type="GO" id="GO:0030218">
    <property type="term" value="P:erythrocyte differentiation"/>
    <property type="evidence" value="ECO:0007669"/>
    <property type="project" value="TreeGrafter"/>
</dbReference>
<keyword evidence="9" id="KW-0010">Activator</keyword>
<evidence type="ECO:0000256" key="10">
    <source>
        <dbReference type="ARBA" id="ARBA00023163"/>
    </source>
</evidence>
<feature type="region of interest" description="Disordered" evidence="13">
    <location>
        <begin position="1084"/>
        <end position="1119"/>
    </location>
</feature>
<evidence type="ECO:0000259" key="15">
    <source>
        <dbReference type="PROSITE" id="PS51810"/>
    </source>
</evidence>
<dbReference type="Proteomes" id="UP000314986">
    <property type="component" value="Unassembled WGS sequence"/>
</dbReference>
<feature type="domain" description="C2H2-type" evidence="14">
    <location>
        <begin position="445"/>
        <end position="472"/>
    </location>
</feature>
<reference evidence="16" key="4">
    <citation type="submission" date="2025-08" db="UniProtKB">
        <authorList>
            <consortium name="Ensembl"/>
        </authorList>
    </citation>
    <scope>IDENTIFICATION</scope>
</reference>
<sequence>MSRRKQSNPRQIKRSIDEMEEGEENVTDSSMSEKEAGVSNHDESTDCNTSNSLHSEEATVHGSPDPPEGPEVKQSKENEEEPALWMMPESLELNHLESQMQVRACQTLSEGFSWGPYEGSINSSNKSTTELEKPSATVLLLELKDERCWLRKFPITMNEELANCTIYCEGDQIWCKTTKPIAEGENLTAIVVTPDQTSKSPKSNHSVKMELVEPAEISDPSAMYPATLHSDIQLLPQQAGMAAILATAVVNKDIFPCKSCGIWYRSERNLQAHLMYYCASRQKPSSVPTEEKPKEPSPHERICPFPQCNKSCPSASSLEIHMRSHSGERPFVCLICLSAFTTKANCERHLKVHTDSLNGVCQGCGFVATTRDILYTHLVTNHMACQPGSKSDLYSPATGLSVPPLSGLKVADPSASLKCSQCEFVGDSESSLQQHSSLHLLQGAFQCSQCHKQLRSETELAKHIEGHQALESQHGTEEAKGTDERGTPASRKEVPEEANRAVKIKEEPQRGVNSQSESESEKTLEGQANPTTDHSSSASSPRSTPVVKVKSERSSPTPASSPVHYGAASVMPEGTVLIPYMFNHETSTFPQASEILAKMSELVHSRLKQGVNNYPLLYAGAPIQKGATCYECDITFNNVNNYLVHKRLYCSSRHQQPDNAAAEPPKQPAPPSVTDQESPSPAPAVENQVASSSQTDPEADPQTANVDVKPPEIKTEENVTKDTSSEGDSLSRVSEGSQSPSNSLDDLEDDPNRTVCEACNIRFTRHETYVVHKRFYCASRHDPPLRRPNSGKVPFLQQNVRTRKRRKLYEIHSAGHQPLPPPPANEVSVHSPSAAVLQCSGLPNNAEALKIKQESLPLSSKSTDALSVSTGYMLTRSSATSSPGSSSDVDGPIDLSKKSRIQEEPSVHAPPLVQAPNILTDYHECTSCKISFNNVENYLAHKKYYCPATALQHSNVEHLVKAKIQATISVKPRKSNRMDVADPPMQSEELNKKNVNAKCVPESPHLAHPYITPNNSPGVYHYSADVLQDRPQLSPHIKSSPAPQRTPVVCPYCPLNGPIEGDLIEHFKHVHGLLLTKQTVTGHTAESNTMDTSSQGKHQTNNISESSPHNSRIPASSLQPGTQIQKNILNAKDQRESVSSQSSSESPVENISPKPILTASPKVVKISPVPDVPTDPGSKSPIPPINVDKSPISPINVDKSVQTAMSLPSPVQNGNHRFCRLCNIKFSSLSTFIAHKKYYCSSHTSEHVK</sequence>
<keyword evidence="3" id="KW-0479">Metal-binding</keyword>
<dbReference type="GO" id="GO:0007507">
    <property type="term" value="P:heart development"/>
    <property type="evidence" value="ECO:0007669"/>
    <property type="project" value="TreeGrafter"/>
</dbReference>
<dbReference type="InParanoid" id="A0A4W3J070"/>
<feature type="compositionally biased region" description="Low complexity" evidence="13">
    <location>
        <begin position="1137"/>
        <end position="1149"/>
    </location>
</feature>
<feature type="compositionally biased region" description="Low complexity" evidence="13">
    <location>
        <begin position="530"/>
        <end position="545"/>
    </location>
</feature>
<dbReference type="InterPro" id="IPR049361">
    <property type="entry name" value="ZFPM1/2_PR"/>
</dbReference>
<dbReference type="GO" id="GO:0030219">
    <property type="term" value="P:megakaryocyte differentiation"/>
    <property type="evidence" value="ECO:0007669"/>
    <property type="project" value="TreeGrafter"/>
</dbReference>
<dbReference type="InterPro" id="IPR013087">
    <property type="entry name" value="Znf_C2H2_type"/>
</dbReference>
<evidence type="ECO:0000313" key="16">
    <source>
        <dbReference type="Ensembl" id="ENSCMIP00000036339.1"/>
    </source>
</evidence>
<dbReference type="PROSITE" id="PS51810">
    <property type="entry name" value="ZF_CCHC_FOG"/>
    <property type="match status" value="5"/>
</dbReference>
<feature type="region of interest" description="Disordered" evidence="13">
    <location>
        <begin position="1"/>
        <end position="80"/>
    </location>
</feature>
<keyword evidence="17" id="KW-1185">Reference proteome</keyword>
<dbReference type="Ensembl" id="ENSCMIT00000036878.1">
    <property type="protein sequence ID" value="ENSCMIP00000036339.1"/>
    <property type="gene ID" value="ENSCMIG00000015356.1"/>
</dbReference>
<feature type="compositionally biased region" description="Basic residues" evidence="13">
    <location>
        <begin position="1"/>
        <end position="13"/>
    </location>
</feature>
<dbReference type="SMART" id="SM00355">
    <property type="entry name" value="ZnF_C2H2"/>
    <property type="match status" value="11"/>
</dbReference>
<dbReference type="InterPro" id="IPR039746">
    <property type="entry name" value="FOG"/>
</dbReference>
<dbReference type="Pfam" id="PF25445">
    <property type="entry name" value="CCHC_ZFPM2"/>
    <property type="match status" value="1"/>
</dbReference>
<dbReference type="GeneID" id="103176017"/>
<dbReference type="Pfam" id="PF21182">
    <property type="entry name" value="FOG1-like_PR"/>
    <property type="match status" value="1"/>
</dbReference>
<dbReference type="GO" id="GO:0009653">
    <property type="term" value="P:anatomical structure morphogenesis"/>
    <property type="evidence" value="ECO:0007669"/>
    <property type="project" value="UniProtKB-ARBA"/>
</dbReference>
<accession>A0A4W3J070</accession>
<feature type="domain" description="C2H2-type" evidence="14">
    <location>
        <begin position="255"/>
        <end position="284"/>
    </location>
</feature>
<gene>
    <name evidence="16" type="primary">zfpm1</name>
</gene>
<evidence type="ECO:0000259" key="14">
    <source>
        <dbReference type="PROSITE" id="PS50157"/>
    </source>
</evidence>
<evidence type="ECO:0000256" key="3">
    <source>
        <dbReference type="ARBA" id="ARBA00022723"/>
    </source>
</evidence>
<dbReference type="InterPro" id="IPR036236">
    <property type="entry name" value="Znf_C2H2_sf"/>
</dbReference>
<dbReference type="GO" id="GO:0005634">
    <property type="term" value="C:nucleus"/>
    <property type="evidence" value="ECO:0007669"/>
    <property type="project" value="UniProtKB-SubCell"/>
</dbReference>
<dbReference type="SUPFAM" id="SSF57667">
    <property type="entry name" value="beta-beta-alpha zinc fingers"/>
    <property type="match status" value="6"/>
</dbReference>
<reference evidence="16" key="5">
    <citation type="submission" date="2025-09" db="UniProtKB">
        <authorList>
            <consortium name="Ensembl"/>
        </authorList>
    </citation>
    <scope>IDENTIFICATION</scope>
</reference>
<comment type="subcellular location">
    <subcellularLocation>
        <location evidence="1">Nucleus</location>
    </subcellularLocation>
</comment>
<dbReference type="GO" id="GO:0061629">
    <property type="term" value="F:RNA polymerase II-specific DNA-binding transcription factor binding"/>
    <property type="evidence" value="ECO:0007669"/>
    <property type="project" value="InterPro"/>
</dbReference>
<evidence type="ECO:0000256" key="8">
    <source>
        <dbReference type="ARBA" id="ARBA00023125"/>
    </source>
</evidence>
<evidence type="ECO:0000256" key="7">
    <source>
        <dbReference type="ARBA" id="ARBA00023015"/>
    </source>
</evidence>
<dbReference type="Gene3D" id="2.170.270.10">
    <property type="entry name" value="SET domain"/>
    <property type="match status" value="1"/>
</dbReference>
<dbReference type="InterPro" id="IPR046341">
    <property type="entry name" value="SET_dom_sf"/>
</dbReference>
<reference evidence="17" key="2">
    <citation type="journal article" date="2007" name="PLoS Biol.">
        <title>Survey sequencing and comparative analysis of the elephant shark (Callorhinchus milii) genome.</title>
        <authorList>
            <person name="Venkatesh B."/>
            <person name="Kirkness E.F."/>
            <person name="Loh Y.H."/>
            <person name="Halpern A.L."/>
            <person name="Lee A.P."/>
            <person name="Johnson J."/>
            <person name="Dandona N."/>
            <person name="Viswanathan L.D."/>
            <person name="Tay A."/>
            <person name="Venter J.C."/>
            <person name="Strausberg R.L."/>
            <person name="Brenner S."/>
        </authorList>
    </citation>
    <scope>NUCLEOTIDE SEQUENCE [LARGE SCALE GENOMIC DNA]</scope>
</reference>
<feature type="domain" description="CCHC FOG-type" evidence="15">
    <location>
        <begin position="249"/>
        <end position="282"/>
    </location>
</feature>
<evidence type="ECO:0000256" key="12">
    <source>
        <dbReference type="PROSITE-ProRule" id="PRU00042"/>
    </source>
</evidence>
<feature type="compositionally biased region" description="Basic and acidic residues" evidence="13">
    <location>
        <begin position="468"/>
        <end position="509"/>
    </location>
</feature>
<dbReference type="CTD" id="161882"/>
<evidence type="ECO:0000256" key="2">
    <source>
        <dbReference type="ARBA" id="ARBA00022491"/>
    </source>
</evidence>
<keyword evidence="7" id="KW-0805">Transcription regulation</keyword>
<keyword evidence="2" id="KW-0678">Repressor</keyword>
<keyword evidence="10" id="KW-0804">Transcription</keyword>
<dbReference type="STRING" id="7868.ENSCMIP00000036339"/>
<feature type="domain" description="CCHC FOG-type" evidence="15">
    <location>
        <begin position="917"/>
        <end position="950"/>
    </location>
</feature>
<feature type="region of interest" description="Disordered" evidence="13">
    <location>
        <begin position="655"/>
        <end position="751"/>
    </location>
</feature>
<keyword evidence="8" id="KW-0238">DNA-binding</keyword>